<accession>I1DSP9</accession>
<protein>
    <submittedName>
        <fullName evidence="1">Uncharacterized protein</fullName>
    </submittedName>
</protein>
<dbReference type="STRING" id="562729.RNAN_0040"/>
<comment type="caution">
    <text evidence="1">The sequence shown here is derived from an EMBL/GenBank/DDBJ whole genome shotgun (WGS) entry which is preliminary data.</text>
</comment>
<name>I1DSP9_9GAMM</name>
<evidence type="ECO:0000313" key="2">
    <source>
        <dbReference type="Proteomes" id="UP000004374"/>
    </source>
</evidence>
<dbReference type="AlphaFoldDB" id="I1DSP9"/>
<organism evidence="1 2">
    <name type="scientific">Rheinheimera nanhaiensis E407-8</name>
    <dbReference type="NCBI Taxonomy" id="562729"/>
    <lineage>
        <taxon>Bacteria</taxon>
        <taxon>Pseudomonadati</taxon>
        <taxon>Pseudomonadota</taxon>
        <taxon>Gammaproteobacteria</taxon>
        <taxon>Chromatiales</taxon>
        <taxon>Chromatiaceae</taxon>
        <taxon>Rheinheimera</taxon>
    </lineage>
</organism>
<gene>
    <name evidence="1" type="ORF">RNAN_0040</name>
</gene>
<reference evidence="1 2" key="1">
    <citation type="journal article" date="2012" name="J. Bacteriol.">
        <title>Genome Sequence of the Protease-Producing Bacterium Rheinheimera nanhaiensis E407-8T, Isolated from Deep-Sea Sediment of the South China Sea.</title>
        <authorList>
            <person name="Zhang X.-Y."/>
            <person name="Zhang Y.-J."/>
            <person name="Qin Q.-L."/>
            <person name="Xie B.-B."/>
            <person name="Chen X.-L."/>
            <person name="Zhou B.-C."/>
            <person name="Zhang Y.-Z."/>
        </authorList>
    </citation>
    <scope>NUCLEOTIDE SEQUENCE [LARGE SCALE GENOMIC DNA]</scope>
    <source>
        <strain evidence="1 2">E407-8</strain>
    </source>
</reference>
<keyword evidence="2" id="KW-1185">Reference proteome</keyword>
<dbReference type="EMBL" id="BAFK01000001">
    <property type="protein sequence ID" value="GAB57077.1"/>
    <property type="molecule type" value="Genomic_DNA"/>
</dbReference>
<sequence length="42" mass="4780">MLKPAVMLAFYLYSFSPTLSVPYMTLIARSSELFLITASFEE</sequence>
<dbReference type="Proteomes" id="UP000004374">
    <property type="component" value="Unassembled WGS sequence"/>
</dbReference>
<evidence type="ECO:0000313" key="1">
    <source>
        <dbReference type="EMBL" id="GAB57077.1"/>
    </source>
</evidence>
<proteinExistence type="predicted"/>